<dbReference type="PANTHER" id="PTHR43279">
    <property type="entry name" value="CATECHOL-2,3-DIOXYGENASE"/>
    <property type="match status" value="1"/>
</dbReference>
<dbReference type="EMBL" id="JABEMA010000014">
    <property type="protein sequence ID" value="NNH21970.1"/>
    <property type="molecule type" value="Genomic_DNA"/>
</dbReference>
<dbReference type="AlphaFoldDB" id="A0A849BFW5"/>
<dbReference type="InterPro" id="IPR037523">
    <property type="entry name" value="VOC_core"/>
</dbReference>
<feature type="domain" description="VOC" evidence="3">
    <location>
        <begin position="201"/>
        <end position="317"/>
    </location>
</feature>
<dbReference type="GO" id="GO:0004462">
    <property type="term" value="F:lactoylglutathione lyase activity"/>
    <property type="evidence" value="ECO:0007669"/>
    <property type="project" value="InterPro"/>
</dbReference>
<comment type="caution">
    <text evidence="4">The sequence shown here is derived from an EMBL/GenBank/DDBJ whole genome shotgun (WGS) entry which is preliminary data.</text>
</comment>
<keyword evidence="1" id="KW-0479">Metal-binding</keyword>
<dbReference type="SUPFAM" id="SSF54593">
    <property type="entry name" value="Glyoxalase/Bleomycin resistance protein/Dihydroxybiphenyl dioxygenase"/>
    <property type="match status" value="2"/>
</dbReference>
<dbReference type="PROSITE" id="PS51819">
    <property type="entry name" value="VOC"/>
    <property type="match status" value="2"/>
</dbReference>
<feature type="region of interest" description="Disordered" evidence="2">
    <location>
        <begin position="1"/>
        <end position="21"/>
    </location>
</feature>
<reference evidence="4 5" key="1">
    <citation type="submission" date="2020-05" db="EMBL/GenBank/DDBJ databases">
        <title>MicrobeNet Type strains.</title>
        <authorList>
            <person name="Nicholson A.C."/>
        </authorList>
    </citation>
    <scope>NUCLEOTIDE SEQUENCE [LARGE SCALE GENOMIC DNA]</scope>
    <source>
        <strain evidence="4 5">JCM 14547</strain>
    </source>
</reference>
<evidence type="ECO:0000256" key="1">
    <source>
        <dbReference type="ARBA" id="ARBA00022723"/>
    </source>
</evidence>
<dbReference type="Pfam" id="PF00903">
    <property type="entry name" value="Glyoxalase"/>
    <property type="match status" value="2"/>
</dbReference>
<dbReference type="InterPro" id="IPR004360">
    <property type="entry name" value="Glyas_Fos-R_dOase_dom"/>
</dbReference>
<evidence type="ECO:0000259" key="3">
    <source>
        <dbReference type="PROSITE" id="PS51819"/>
    </source>
</evidence>
<evidence type="ECO:0000313" key="5">
    <source>
        <dbReference type="Proteomes" id="UP000555552"/>
    </source>
</evidence>
<feature type="domain" description="VOC" evidence="3">
    <location>
        <begin position="30"/>
        <end position="162"/>
    </location>
</feature>
<proteinExistence type="predicted"/>
<dbReference type="PROSITE" id="PS00934">
    <property type="entry name" value="GLYOXALASE_I_1"/>
    <property type="match status" value="1"/>
</dbReference>
<name>A0A849BFW5_9ACTN</name>
<evidence type="ECO:0000256" key="2">
    <source>
        <dbReference type="SAM" id="MobiDB-lite"/>
    </source>
</evidence>
<dbReference type="InterPro" id="IPR029068">
    <property type="entry name" value="Glyas_Bleomycin-R_OHBP_Dase"/>
</dbReference>
<dbReference type="RefSeq" id="WP_171201827.1">
    <property type="nucleotide sequence ID" value="NZ_BAAANP010000001.1"/>
</dbReference>
<organism evidence="4 5">
    <name type="scientific">Pseudokineococcus marinus</name>
    <dbReference type="NCBI Taxonomy" id="351215"/>
    <lineage>
        <taxon>Bacteria</taxon>
        <taxon>Bacillati</taxon>
        <taxon>Actinomycetota</taxon>
        <taxon>Actinomycetes</taxon>
        <taxon>Kineosporiales</taxon>
        <taxon>Kineosporiaceae</taxon>
        <taxon>Pseudokineococcus</taxon>
    </lineage>
</organism>
<gene>
    <name evidence="4" type="ORF">HLB09_02475</name>
</gene>
<accession>A0A849BFW5</accession>
<protein>
    <submittedName>
        <fullName evidence="4">VOC family protein</fullName>
    </submittedName>
</protein>
<dbReference type="Gene3D" id="3.10.180.10">
    <property type="entry name" value="2,3-Dihydroxybiphenyl 1,2-Dioxygenase, domain 1"/>
    <property type="match status" value="2"/>
</dbReference>
<evidence type="ECO:0000313" key="4">
    <source>
        <dbReference type="EMBL" id="NNH21970.1"/>
    </source>
</evidence>
<dbReference type="PANTHER" id="PTHR43279:SF1">
    <property type="entry name" value="CATECHOL-2,3-DIOXYGENASE"/>
    <property type="match status" value="1"/>
</dbReference>
<dbReference type="InterPro" id="IPR018146">
    <property type="entry name" value="Glyoxalase_1_CS"/>
</dbReference>
<keyword evidence="5" id="KW-1185">Reference proteome</keyword>
<dbReference type="GO" id="GO:0046872">
    <property type="term" value="F:metal ion binding"/>
    <property type="evidence" value="ECO:0007669"/>
    <property type="project" value="UniProtKB-KW"/>
</dbReference>
<sequence length="317" mass="33360">MPDRPTPSAVLDGATAAPRPAHDLLPGATTMDAVTLHVADLAGMSAYYRDALGLEELSGDDARTATDRGAPGAAAGDVVVLGRGRTALVVLVPTPGLPAPAPGQAGLFHTALLFPDRSALADVVASAARHPRSVYVGSADHLVSEAFYFTDPEGNGIELYRDRPREDWSYRDGRVVMGAEPLDPRGFLRDHLVERPATSAEVGHVHLKVGDVATAKDFYVDALGFELTAEWNGAIFVAAGGYHHHMAMNSWGSRGAGARAATIGLGQVSVVVPSASDVDALAERLRRHGVAAQHDGRTLRFEDPWRSLLEVSAADAA</sequence>
<dbReference type="Proteomes" id="UP000555552">
    <property type="component" value="Unassembled WGS sequence"/>
</dbReference>